<feature type="transmembrane region" description="Helical" evidence="1">
    <location>
        <begin position="457"/>
        <end position="478"/>
    </location>
</feature>
<dbReference type="GO" id="GO:0000148">
    <property type="term" value="C:1,3-beta-D-glucan synthase complex"/>
    <property type="evidence" value="ECO:0007669"/>
    <property type="project" value="InterPro"/>
</dbReference>
<dbReference type="GO" id="GO:0006075">
    <property type="term" value="P:(1-&gt;3)-beta-D-glucan biosynthetic process"/>
    <property type="evidence" value="ECO:0007669"/>
    <property type="project" value="InterPro"/>
</dbReference>
<reference evidence="3 4" key="1">
    <citation type="journal article" date="2024" name="Plant J.">
        <title>Genome sequences and population genomics reveal climatic adaptation and genomic divergence between two closely related sweetgum species.</title>
        <authorList>
            <person name="Xu W.Q."/>
            <person name="Ren C.Q."/>
            <person name="Zhang X.Y."/>
            <person name="Comes H.P."/>
            <person name="Liu X.H."/>
            <person name="Li Y.G."/>
            <person name="Kettle C.J."/>
            <person name="Jalonen R."/>
            <person name="Gaisberger H."/>
            <person name="Ma Y.Z."/>
            <person name="Qiu Y.X."/>
        </authorList>
    </citation>
    <scope>NUCLEOTIDE SEQUENCE [LARGE SCALE GENOMIC DNA]</scope>
    <source>
        <strain evidence="3">Hangzhou</strain>
    </source>
</reference>
<dbReference type="PANTHER" id="PTHR12741">
    <property type="entry name" value="LYST-INTERACTING PROTEIN LIP5 DOPAMINE RESPONSIVE PROTEIN DRG-1"/>
    <property type="match status" value="1"/>
</dbReference>
<name>A0AAP0N4Y8_LIQFO</name>
<gene>
    <name evidence="3" type="ORF">L1049_025358</name>
</gene>
<proteinExistence type="predicted"/>
<feature type="transmembrane region" description="Helical" evidence="1">
    <location>
        <begin position="594"/>
        <end position="615"/>
    </location>
</feature>
<dbReference type="AlphaFoldDB" id="A0AAP0N4Y8"/>
<evidence type="ECO:0000256" key="1">
    <source>
        <dbReference type="SAM" id="Phobius"/>
    </source>
</evidence>
<feature type="transmembrane region" description="Helical" evidence="1">
    <location>
        <begin position="490"/>
        <end position="507"/>
    </location>
</feature>
<dbReference type="EMBL" id="JBBPBK010000077">
    <property type="protein sequence ID" value="KAK9266725.1"/>
    <property type="molecule type" value="Genomic_DNA"/>
</dbReference>
<feature type="transmembrane region" description="Helical" evidence="1">
    <location>
        <begin position="384"/>
        <end position="406"/>
    </location>
</feature>
<dbReference type="InterPro" id="IPR003440">
    <property type="entry name" value="Glyco_trans_48_dom"/>
</dbReference>
<dbReference type="Proteomes" id="UP001415857">
    <property type="component" value="Unassembled WGS sequence"/>
</dbReference>
<protein>
    <recommendedName>
        <fullName evidence="2">Glycosyl transferase 48 domain-containing protein</fullName>
    </recommendedName>
</protein>
<dbReference type="GO" id="GO:0005886">
    <property type="term" value="C:plasma membrane"/>
    <property type="evidence" value="ECO:0007669"/>
    <property type="project" value="TreeGrafter"/>
</dbReference>
<accession>A0AAP0N4Y8</accession>
<feature type="transmembrane region" description="Helical" evidence="1">
    <location>
        <begin position="527"/>
        <end position="547"/>
    </location>
</feature>
<evidence type="ECO:0000313" key="3">
    <source>
        <dbReference type="EMBL" id="KAK9266725.1"/>
    </source>
</evidence>
<comment type="caution">
    <text evidence="3">The sequence shown here is derived from an EMBL/GenBank/DDBJ whole genome shotgun (WGS) entry which is preliminary data.</text>
</comment>
<keyword evidence="1" id="KW-0812">Transmembrane</keyword>
<feature type="transmembrane region" description="Helical" evidence="1">
    <location>
        <begin position="554"/>
        <end position="574"/>
    </location>
</feature>
<feature type="domain" description="Glycosyl transferase 48" evidence="2">
    <location>
        <begin position="228"/>
        <end position="546"/>
    </location>
</feature>
<dbReference type="GO" id="GO:0003843">
    <property type="term" value="F:1,3-beta-D-glucan synthase activity"/>
    <property type="evidence" value="ECO:0007669"/>
    <property type="project" value="InterPro"/>
</dbReference>
<dbReference type="PANTHER" id="PTHR12741:SF16">
    <property type="entry name" value="CALLOSE SYNTHASE 7"/>
    <property type="match status" value="1"/>
</dbReference>
<keyword evidence="4" id="KW-1185">Reference proteome</keyword>
<organism evidence="3 4">
    <name type="scientific">Liquidambar formosana</name>
    <name type="common">Formosan gum</name>
    <dbReference type="NCBI Taxonomy" id="63359"/>
    <lineage>
        <taxon>Eukaryota</taxon>
        <taxon>Viridiplantae</taxon>
        <taxon>Streptophyta</taxon>
        <taxon>Embryophyta</taxon>
        <taxon>Tracheophyta</taxon>
        <taxon>Spermatophyta</taxon>
        <taxon>Magnoliopsida</taxon>
        <taxon>eudicotyledons</taxon>
        <taxon>Gunneridae</taxon>
        <taxon>Pentapetalae</taxon>
        <taxon>Saxifragales</taxon>
        <taxon>Altingiaceae</taxon>
        <taxon>Liquidambar</taxon>
    </lineage>
</organism>
<evidence type="ECO:0000259" key="2">
    <source>
        <dbReference type="Pfam" id="PF02364"/>
    </source>
</evidence>
<sequence>MAHRGRGRRGRERGNVKNFDIGVEIHPHMGRIDTKQQKQQQIKEIGELRIQIGALTDIVPLLQPPHEVFDASYDIEIPDFQGSLDPEDFLLWTNPLERVFAYHDISEDQKVKIAKTYLGAPMYDDYHDNAIVFDEGDDDAFEFDKDDDLLTNKVEVSTEILVHYFKTAPIFYACDDDEDCGQTFEVDKENSEEIEEITSEINGLSLMHDMPPIFDEECEEASLAKVTVLTLYVFLYGHLFMVLSGLERAILENLSIHQSKNLEEALASQSLYQLGFLMVLPMVMETGLEKGFHTALGDFIIMQLQLASVFFTFQLGTKTHYYGRTILHGGSKYRSTGRSFVVFHAKFADNYRLYSRSHFVKGLELLILLLVYKIYGNSHSSSNLYWFITFSMWLLVGSWLLAPFVFNPSGFDWQKTVEDWKDWKRWMGSRCRIGIPPEKSWESWWDEEQGHLKKTSFWGRVLEIILAFRFLIYQYGIVYHLNIANHSKSVLVYVLSWVVMAIALLILKVESASRQRSAPDCQLMLRILKGLLFLVPIFVMPALFVICGLTVSDLLASILAFMPTGWALLLIAQACKSWFKALRLWGSVKELGRAYDYIMGLLIFTPIVILSWFPFISEFQTRMLFNQAFSRGLQISMILAGKKDKVFQKTSTTPPSNNTKDKAKPS</sequence>
<evidence type="ECO:0000313" key="4">
    <source>
        <dbReference type="Proteomes" id="UP001415857"/>
    </source>
</evidence>
<keyword evidence="1" id="KW-0472">Membrane</keyword>
<keyword evidence="1" id="KW-1133">Transmembrane helix</keyword>
<dbReference type="Pfam" id="PF02364">
    <property type="entry name" value="Glucan_synthase"/>
    <property type="match status" value="1"/>
</dbReference>